<feature type="signal peptide" evidence="1">
    <location>
        <begin position="1"/>
        <end position="21"/>
    </location>
</feature>
<keyword evidence="1" id="KW-0732">Signal</keyword>
<feature type="chain" id="PRO_5004314144" evidence="1">
    <location>
        <begin position="22"/>
        <end position="40"/>
    </location>
</feature>
<sequence>MKLLLFVSALIAALCSSFVTADCLTDPVTMLCILDPNHGK</sequence>
<organism evidence="2">
    <name type="scientific">Drosophila melanogaster</name>
    <name type="common">Fruit fly</name>
    <dbReference type="NCBI Taxonomy" id="7227"/>
    <lineage>
        <taxon>Eukaryota</taxon>
        <taxon>Metazoa</taxon>
        <taxon>Ecdysozoa</taxon>
        <taxon>Arthropoda</taxon>
        <taxon>Hexapoda</taxon>
        <taxon>Insecta</taxon>
        <taxon>Pterygota</taxon>
        <taxon>Neoptera</taxon>
        <taxon>Endopterygota</taxon>
        <taxon>Diptera</taxon>
        <taxon>Brachycera</taxon>
        <taxon>Muscomorpha</taxon>
        <taxon>Ephydroidea</taxon>
        <taxon>Drosophilidae</taxon>
        <taxon>Drosophila</taxon>
        <taxon>Sophophora</taxon>
    </lineage>
</organism>
<evidence type="ECO:0000313" key="2">
    <source>
        <dbReference type="EMBL" id="AAM29571.1"/>
    </source>
</evidence>
<dbReference type="AlphaFoldDB" id="Q8MYV7"/>
<proteinExistence type="evidence at transcript level"/>
<name>Q8MYV7_DROME</name>
<evidence type="ECO:0000256" key="1">
    <source>
        <dbReference type="SAM" id="SignalP"/>
    </source>
</evidence>
<reference evidence="2" key="1">
    <citation type="submission" date="2002-05" db="EMBL/GenBank/DDBJ databases">
        <authorList>
            <person name="Stapleton M."/>
            <person name="Brokstein P."/>
            <person name="Hong L."/>
            <person name="Agbayani A."/>
            <person name="Carlson J."/>
            <person name="Champe M."/>
            <person name="Chavez C."/>
            <person name="Dorsett V."/>
            <person name="Dresnek D."/>
            <person name="Farfan D."/>
            <person name="Frise E."/>
            <person name="George R."/>
            <person name="Gonzalez M."/>
            <person name="Guarin H."/>
            <person name="Kronmiller B."/>
            <person name="Li P."/>
            <person name="Liao G."/>
            <person name="Miranda A."/>
            <person name="Mungall C.J."/>
            <person name="Nunoo J."/>
            <person name="Pacleb J."/>
            <person name="Paragas V."/>
            <person name="Park S."/>
            <person name="Patel S."/>
            <person name="Phouanenavong S."/>
            <person name="Wan K."/>
            <person name="Yu C."/>
            <person name="Lewis S.E."/>
            <person name="Rubin G.M."/>
            <person name="Celniker S."/>
        </authorList>
    </citation>
    <scope>NUCLEOTIDE SEQUENCE</scope>
    <source>
        <strain evidence="2">Berkeley</strain>
    </source>
</reference>
<accession>Q8MYV7</accession>
<dbReference type="EMBL" id="AY113566">
    <property type="protein sequence ID" value="AAM29571.1"/>
    <property type="molecule type" value="mRNA"/>
</dbReference>
<protein>
    <submittedName>
        <fullName evidence="2">RH09485p</fullName>
    </submittedName>
</protein>